<dbReference type="EMBL" id="CP131061">
    <property type="protein sequence ID" value="WNY27456.1"/>
    <property type="molecule type" value="Genomic_DNA"/>
</dbReference>
<dbReference type="EC" id="2.5.1.108" evidence="3 10"/>
<sequence length="297" mass="32854">MEEKTGAQVLISADPCFGACDLDVSLLSQVDLLFHFGHSQLEQTDLEKKVFFIETRSKADVGPAVTAALPLLPEKKIGILTTVQHVHQLDTVRRLLENAGKEVILSRGDNRIAYSGQVLGCNFSAARSCENSPDAKKCEAYLFIGSGRFHPIGIALSAQKKVVCADPFLSEAFELDFRKFLMQRSAVIGNSMEANLFGIIVSTKNGQCRKKLAKRLKQKAEEHGKKAVILQMDLVTPDQMLNFSVDAFVNTACPRLAVDDSGRYPVPVLTPQEFEIVLGERCWEDLVLDEILEGERE</sequence>
<keyword evidence="6 10" id="KW-0479">Metal-binding</keyword>
<evidence type="ECO:0000256" key="7">
    <source>
        <dbReference type="ARBA" id="ARBA00023004"/>
    </source>
</evidence>
<name>A0AA96ZX94_9EURY</name>
<keyword evidence="7 10" id="KW-0408">Iron</keyword>
<dbReference type="Pfam" id="PF01866">
    <property type="entry name" value="Diphthamide_syn"/>
    <property type="match status" value="1"/>
</dbReference>
<evidence type="ECO:0000313" key="11">
    <source>
        <dbReference type="EMBL" id="WNY27456.1"/>
    </source>
</evidence>
<reference evidence="11 12" key="1">
    <citation type="submission" date="2023-07" db="EMBL/GenBank/DDBJ databases">
        <title>Closed genome sequence of Methanosarcinaceae archaeon Am2.</title>
        <authorList>
            <person name="Poehlein A."/>
            <person name="Protasov E."/>
            <person name="Platt K."/>
            <person name="Reeh H."/>
            <person name="Daniel R."/>
            <person name="Brune A."/>
        </authorList>
    </citation>
    <scope>NUCLEOTIDE SEQUENCE [LARGE SCALE GENOMIC DNA]</scope>
    <source>
        <strain evidence="11 12">Am2</strain>
    </source>
</reference>
<dbReference type="FunFam" id="3.40.50.11860:FF:000001">
    <property type="entry name" value="2-(3-amino-3-carboxypropyl)histidine synthase subunit 2"/>
    <property type="match status" value="1"/>
</dbReference>
<evidence type="ECO:0000256" key="10">
    <source>
        <dbReference type="PIRNR" id="PIRNR004967"/>
    </source>
</evidence>
<dbReference type="NCBIfam" id="TIGR00322">
    <property type="entry name" value="diphth2_R"/>
    <property type="match status" value="1"/>
</dbReference>
<accession>A0AA96ZX94</accession>
<evidence type="ECO:0000313" key="12">
    <source>
        <dbReference type="Proteomes" id="UP001304970"/>
    </source>
</evidence>
<comment type="function">
    <text evidence="10">Catalyzes the first step of diphthamide biosynthesis, i.e. the transfer of the 3-amino-3-carboxypropyl group from S-adenosyl-L-methionine (SAM) to the C2 position of the imidazole ring of the target histidine residue in translation elongation factor 2 (EF-2).</text>
</comment>
<comment type="cofactor">
    <cofactor evidence="1 10">
        <name>[4Fe-4S] cluster</name>
        <dbReference type="ChEBI" id="CHEBI:49883"/>
    </cofactor>
</comment>
<keyword evidence="5 10" id="KW-0949">S-adenosyl-L-methionine</keyword>
<evidence type="ECO:0000256" key="6">
    <source>
        <dbReference type="ARBA" id="ARBA00022723"/>
    </source>
</evidence>
<dbReference type="InterPro" id="IPR035435">
    <property type="entry name" value="DPH1/DPH2_euk_archaea"/>
</dbReference>
<keyword evidence="10" id="KW-0004">4Fe-4S</keyword>
<dbReference type="GO" id="GO:0051539">
    <property type="term" value="F:4 iron, 4 sulfur cluster binding"/>
    <property type="evidence" value="ECO:0007669"/>
    <property type="project" value="UniProtKB-UniRule"/>
</dbReference>
<evidence type="ECO:0000256" key="1">
    <source>
        <dbReference type="ARBA" id="ARBA00001966"/>
    </source>
</evidence>
<dbReference type="PIRSF" id="PIRSF004967">
    <property type="entry name" value="DPH1"/>
    <property type="match status" value="1"/>
</dbReference>
<evidence type="ECO:0000256" key="2">
    <source>
        <dbReference type="ARBA" id="ARBA00005156"/>
    </source>
</evidence>
<protein>
    <recommendedName>
        <fullName evidence="3 10">2-(3-amino-3-carboxypropyl)histidine synthase</fullName>
        <ecNumber evidence="3 10">2.5.1.108</ecNumber>
    </recommendedName>
</protein>
<keyword evidence="8 10" id="KW-0411">Iron-sulfur</keyword>
<evidence type="ECO:0000256" key="4">
    <source>
        <dbReference type="ARBA" id="ARBA00022679"/>
    </source>
</evidence>
<comment type="catalytic activity">
    <reaction evidence="9 10">
        <text>L-histidyl-[translation elongation factor 2] + S-adenosyl-L-methionine = 2-[(3S)-amino-3-carboxypropyl]-L-histidyl-[translation elongation factor 2] + S-methyl-5'-thioadenosine + H(+)</text>
        <dbReference type="Rhea" id="RHEA:36783"/>
        <dbReference type="Rhea" id="RHEA-COMP:9748"/>
        <dbReference type="Rhea" id="RHEA-COMP:9749"/>
        <dbReference type="ChEBI" id="CHEBI:15378"/>
        <dbReference type="ChEBI" id="CHEBI:17509"/>
        <dbReference type="ChEBI" id="CHEBI:29979"/>
        <dbReference type="ChEBI" id="CHEBI:59789"/>
        <dbReference type="ChEBI" id="CHEBI:73995"/>
        <dbReference type="EC" id="2.5.1.108"/>
    </reaction>
</comment>
<dbReference type="Gene3D" id="3.40.50.11850">
    <property type="entry name" value="Diphthamide synthesis DPH1/DPH2 domain 2"/>
    <property type="match status" value="1"/>
</dbReference>
<dbReference type="InterPro" id="IPR042265">
    <property type="entry name" value="DPH1/DPH2_3"/>
</dbReference>
<keyword evidence="4 10" id="KW-0808">Transferase</keyword>
<dbReference type="SFLD" id="SFLDS00032">
    <property type="entry name" value="Radical_SAM_3-amino-3-carboxyp"/>
    <property type="match status" value="1"/>
</dbReference>
<keyword evidence="12" id="KW-1185">Reference proteome</keyword>
<comment type="similarity">
    <text evidence="10">Belongs to the DPH1/DPH2 family.</text>
</comment>
<dbReference type="GO" id="GO:0046872">
    <property type="term" value="F:metal ion binding"/>
    <property type="evidence" value="ECO:0007669"/>
    <property type="project" value="UniProtKB-KW"/>
</dbReference>
<dbReference type="InterPro" id="IPR016435">
    <property type="entry name" value="DPH1/DPH2"/>
</dbReference>
<dbReference type="Gene3D" id="3.40.50.11860">
    <property type="entry name" value="Diphthamide synthesis DPH1/DPH2 domain 3"/>
    <property type="match status" value="1"/>
</dbReference>
<dbReference type="PANTHER" id="PTHR10762:SF1">
    <property type="entry name" value="2-(3-AMINO-3-CARBOXYPROPYL)HISTIDINE SYNTHASE SUBUNIT 1"/>
    <property type="match status" value="1"/>
</dbReference>
<evidence type="ECO:0000256" key="8">
    <source>
        <dbReference type="ARBA" id="ARBA00023014"/>
    </source>
</evidence>
<dbReference type="Proteomes" id="UP001304970">
    <property type="component" value="Chromosome"/>
</dbReference>
<gene>
    <name evidence="11" type="ORF">MsAm2_12530</name>
</gene>
<evidence type="ECO:0000256" key="5">
    <source>
        <dbReference type="ARBA" id="ARBA00022691"/>
    </source>
</evidence>
<evidence type="ECO:0000256" key="3">
    <source>
        <dbReference type="ARBA" id="ARBA00012221"/>
    </source>
</evidence>
<organism evidence="11 12">
    <name type="scientific">Methanolapillus ohkumae</name>
    <dbReference type="NCBI Taxonomy" id="3028298"/>
    <lineage>
        <taxon>Archaea</taxon>
        <taxon>Methanobacteriati</taxon>
        <taxon>Methanobacteriota</taxon>
        <taxon>Stenosarchaea group</taxon>
        <taxon>Methanomicrobia</taxon>
        <taxon>Methanosarcinales</taxon>
        <taxon>Methanosarcinaceae</taxon>
        <taxon>Methanolapillus</taxon>
    </lineage>
</organism>
<dbReference type="InterPro" id="IPR042263">
    <property type="entry name" value="DPH1/DPH2_1"/>
</dbReference>
<dbReference type="PANTHER" id="PTHR10762">
    <property type="entry name" value="DIPHTHAMIDE BIOSYNTHESIS PROTEIN"/>
    <property type="match status" value="1"/>
</dbReference>
<dbReference type="AlphaFoldDB" id="A0AA96ZX94"/>
<comment type="pathway">
    <text evidence="2 10">Protein modification; peptidyl-diphthamide biosynthesis.</text>
</comment>
<dbReference type="InterPro" id="IPR042264">
    <property type="entry name" value="DPH1/DPH2_2"/>
</dbReference>
<dbReference type="InterPro" id="IPR022428">
    <property type="entry name" value="Dph2_arc"/>
</dbReference>
<dbReference type="Gene3D" id="3.40.50.11840">
    <property type="entry name" value="Diphthamide synthesis DPH1/DPH2 domain 1"/>
    <property type="match status" value="1"/>
</dbReference>
<dbReference type="NCBIfam" id="TIGR03682">
    <property type="entry name" value="arCOG04112"/>
    <property type="match status" value="1"/>
</dbReference>
<dbReference type="GO" id="GO:0090560">
    <property type="term" value="F:2-(3-amino-3-carboxypropyl)histidine synthase activity"/>
    <property type="evidence" value="ECO:0007669"/>
    <property type="project" value="UniProtKB-UniRule"/>
</dbReference>
<proteinExistence type="inferred from homology"/>
<dbReference type="GO" id="GO:0017183">
    <property type="term" value="P:protein histidyl modification to diphthamide"/>
    <property type="evidence" value="ECO:0007669"/>
    <property type="project" value="UniProtKB-UniRule"/>
</dbReference>
<evidence type="ECO:0000256" key="9">
    <source>
        <dbReference type="ARBA" id="ARBA00048403"/>
    </source>
</evidence>